<comment type="caution">
    <text evidence="12">Lacks conserved residue(s) required for the propagation of feature annotation.</text>
</comment>
<accession>A0A0R2KSP3</accession>
<name>A0A0R2KSP3_9LACO</name>
<feature type="binding site" evidence="12">
    <location>
        <position position="299"/>
    </location>
    <ligand>
        <name>K(+)</name>
        <dbReference type="ChEBI" id="CHEBI:29103"/>
    </ligand>
</feature>
<evidence type="ECO:0000256" key="11">
    <source>
        <dbReference type="ARBA" id="ARBA00023277"/>
    </source>
</evidence>
<dbReference type="CDD" id="cd01174">
    <property type="entry name" value="ribokinase"/>
    <property type="match status" value="1"/>
</dbReference>
<keyword evidence="15" id="KW-1185">Reference proteome</keyword>
<comment type="caution">
    <text evidence="14">The sequence shown here is derived from an EMBL/GenBank/DDBJ whole genome shotgun (WGS) entry which is preliminary data.</text>
</comment>
<comment type="function">
    <text evidence="12">Catalyzes the phosphorylation of ribose at O-5 in a reaction requiring ATP and magnesium. The resulting D-ribose-5-phosphate can then be used either for sythesis of nucleotides, histidine, and tryptophan, or as a component of the pentose phosphate pathway.</text>
</comment>
<keyword evidence="6 12" id="KW-0547">Nucleotide-binding</keyword>
<dbReference type="Gene3D" id="3.40.1190.20">
    <property type="match status" value="1"/>
</dbReference>
<dbReference type="AlphaFoldDB" id="A0A0R2KSP3"/>
<feature type="binding site" evidence="12">
    <location>
        <position position="263"/>
    </location>
    <ligand>
        <name>substrate</name>
    </ligand>
</feature>
<dbReference type="NCBIfam" id="TIGR02152">
    <property type="entry name" value="D_ribokin_bact"/>
    <property type="match status" value="1"/>
</dbReference>
<keyword evidence="11 12" id="KW-0119">Carbohydrate metabolism</keyword>
<dbReference type="GO" id="GO:0005829">
    <property type="term" value="C:cytosol"/>
    <property type="evidence" value="ECO:0007669"/>
    <property type="project" value="TreeGrafter"/>
</dbReference>
<dbReference type="PANTHER" id="PTHR10584:SF166">
    <property type="entry name" value="RIBOKINASE"/>
    <property type="match status" value="1"/>
</dbReference>
<proteinExistence type="inferred from homology"/>
<evidence type="ECO:0000313" key="15">
    <source>
        <dbReference type="Proteomes" id="UP000051500"/>
    </source>
</evidence>
<keyword evidence="5 12" id="KW-0479">Metal-binding</keyword>
<evidence type="ECO:0000256" key="3">
    <source>
        <dbReference type="ARBA" id="ARBA00016943"/>
    </source>
</evidence>
<dbReference type="PROSITE" id="PS00584">
    <property type="entry name" value="PFKB_KINASES_2"/>
    <property type="match status" value="1"/>
</dbReference>
<feature type="domain" description="Carbohydrate kinase PfkB" evidence="13">
    <location>
        <begin position="14"/>
        <end position="306"/>
    </location>
</feature>
<protein>
    <recommendedName>
        <fullName evidence="3 12">Ribokinase</fullName>
        <shortName evidence="12">RK</shortName>
        <ecNumber evidence="2 12">2.7.1.15</ecNumber>
    </recommendedName>
</protein>
<keyword evidence="9 12" id="KW-0460">Magnesium</keyword>
<evidence type="ECO:0000256" key="12">
    <source>
        <dbReference type="HAMAP-Rule" id="MF_01987"/>
    </source>
</evidence>
<dbReference type="GO" id="GO:0019303">
    <property type="term" value="P:D-ribose catabolic process"/>
    <property type="evidence" value="ECO:0007669"/>
    <property type="project" value="UniProtKB-UniRule"/>
</dbReference>
<sequence>MDSLRKVDIEMPNRVTVLGSMNVDTTYQIERMPQPGETLATTNKSSAAGGKGANQAVAAVRAGATTAFIGKVGKDSSGEFMIESLNENNIDTTNISVDPLVGTGSAAIMLDANGQNSILVYGGANHKLSPADIENAAETIKNSDFLVSQFETPQDATLAAFKIAKENDVLTVLNPAPASEIDHELLKYTDLIIPNETESELLTGIKITDEASMLETAAHFKKLGAKNLIITIGSKGAFYVHEDEYEMVPAFKVKAVDTTAAGDTFIGALTSQLKTDFSNLKDALVYAQRSSSITVQGLGAMPSIPTYDEVMAASRK</sequence>
<evidence type="ECO:0000313" key="14">
    <source>
        <dbReference type="EMBL" id="KRN89335.1"/>
    </source>
</evidence>
<evidence type="ECO:0000256" key="9">
    <source>
        <dbReference type="ARBA" id="ARBA00022842"/>
    </source>
</evidence>
<dbReference type="InterPro" id="IPR002139">
    <property type="entry name" value="Ribo/fructo_kinase"/>
</dbReference>
<evidence type="ECO:0000256" key="4">
    <source>
        <dbReference type="ARBA" id="ARBA00022679"/>
    </source>
</evidence>
<feature type="binding site" evidence="12">
    <location>
        <position position="294"/>
    </location>
    <ligand>
        <name>K(+)</name>
        <dbReference type="ChEBI" id="CHEBI:29103"/>
    </ligand>
</feature>
<comment type="subcellular location">
    <subcellularLocation>
        <location evidence="12">Cytoplasm</location>
    </subcellularLocation>
</comment>
<reference evidence="14 15" key="1">
    <citation type="journal article" date="2015" name="Genome Announc.">
        <title>Expanding the biotechnology potential of lactobacilli through comparative genomics of 213 strains and associated genera.</title>
        <authorList>
            <person name="Sun Z."/>
            <person name="Harris H.M."/>
            <person name="McCann A."/>
            <person name="Guo C."/>
            <person name="Argimon S."/>
            <person name="Zhang W."/>
            <person name="Yang X."/>
            <person name="Jeffery I.B."/>
            <person name="Cooney J.C."/>
            <person name="Kagawa T.F."/>
            <person name="Liu W."/>
            <person name="Song Y."/>
            <person name="Salvetti E."/>
            <person name="Wrobel A."/>
            <person name="Rasinkangas P."/>
            <person name="Parkhill J."/>
            <person name="Rea M.C."/>
            <person name="O'Sullivan O."/>
            <person name="Ritari J."/>
            <person name="Douillard F.P."/>
            <person name="Paul Ross R."/>
            <person name="Yang R."/>
            <person name="Briner A.E."/>
            <person name="Felis G.E."/>
            <person name="de Vos W.M."/>
            <person name="Barrangou R."/>
            <person name="Klaenhammer T.R."/>
            <person name="Caufield P.W."/>
            <person name="Cui Y."/>
            <person name="Zhang H."/>
            <person name="O'Toole P.W."/>
        </authorList>
    </citation>
    <scope>NUCLEOTIDE SEQUENCE [LARGE SCALE GENOMIC DNA]</scope>
    <source>
        <strain evidence="14 15">DSM 22408</strain>
    </source>
</reference>
<dbReference type="EMBL" id="JQBZ01000016">
    <property type="protein sequence ID" value="KRN89335.1"/>
    <property type="molecule type" value="Genomic_DNA"/>
</dbReference>
<evidence type="ECO:0000256" key="10">
    <source>
        <dbReference type="ARBA" id="ARBA00022958"/>
    </source>
</evidence>
<comment type="similarity">
    <text evidence="12">Belongs to the carbohydrate kinase PfkB family. Ribokinase subfamily.</text>
</comment>
<dbReference type="GO" id="GO:0005524">
    <property type="term" value="F:ATP binding"/>
    <property type="evidence" value="ECO:0007669"/>
    <property type="project" value="UniProtKB-UniRule"/>
</dbReference>
<dbReference type="InterPro" id="IPR029056">
    <property type="entry name" value="Ribokinase-like"/>
</dbReference>
<keyword evidence="7 12" id="KW-0418">Kinase</keyword>
<dbReference type="EC" id="2.7.1.15" evidence="2 12"/>
<evidence type="ECO:0000256" key="7">
    <source>
        <dbReference type="ARBA" id="ARBA00022777"/>
    </source>
</evidence>
<feature type="binding site" evidence="12">
    <location>
        <begin position="50"/>
        <end position="54"/>
    </location>
    <ligand>
        <name>substrate</name>
    </ligand>
</feature>
<feature type="binding site" evidence="12">
    <location>
        <position position="303"/>
    </location>
    <ligand>
        <name>K(+)</name>
        <dbReference type="ChEBI" id="CHEBI:29103"/>
    </ligand>
</feature>
<feature type="binding site" evidence="12">
    <location>
        <begin position="231"/>
        <end position="236"/>
    </location>
    <ligand>
        <name>ATP</name>
        <dbReference type="ChEBI" id="CHEBI:30616"/>
    </ligand>
</feature>
<feature type="binding site" evidence="12">
    <location>
        <begin position="22"/>
        <end position="24"/>
    </location>
    <ligand>
        <name>substrate</name>
    </ligand>
</feature>
<keyword evidence="12" id="KW-0963">Cytoplasm</keyword>
<dbReference type="eggNOG" id="COG0524">
    <property type="taxonomic scope" value="Bacteria"/>
</dbReference>
<gene>
    <name evidence="12" type="primary">rbsK</name>
    <name evidence="14" type="ORF">IV53_GL000052</name>
</gene>
<feature type="binding site" evidence="12">
    <location>
        <begin position="262"/>
        <end position="263"/>
    </location>
    <ligand>
        <name>ATP</name>
        <dbReference type="ChEBI" id="CHEBI:30616"/>
    </ligand>
</feature>
<dbReference type="InterPro" id="IPR002173">
    <property type="entry name" value="Carboh/pur_kinase_PfkB_CS"/>
</dbReference>
<comment type="subunit">
    <text evidence="12">Homodimer.</text>
</comment>
<dbReference type="InterPro" id="IPR011877">
    <property type="entry name" value="Ribokinase"/>
</dbReference>
<evidence type="ECO:0000256" key="1">
    <source>
        <dbReference type="ARBA" id="ARBA00005380"/>
    </source>
</evidence>
<keyword evidence="4 12" id="KW-0808">Transferase</keyword>
<dbReference type="UniPathway" id="UPA00916">
    <property type="reaction ID" value="UER00889"/>
</dbReference>
<feature type="binding site" evidence="12">
    <location>
        <position position="195"/>
    </location>
    <ligand>
        <name>ATP</name>
        <dbReference type="ChEBI" id="CHEBI:30616"/>
    </ligand>
</feature>
<comment type="catalytic activity">
    <reaction evidence="12">
        <text>D-ribose + ATP = D-ribose 5-phosphate + ADP + H(+)</text>
        <dbReference type="Rhea" id="RHEA:13697"/>
        <dbReference type="ChEBI" id="CHEBI:15378"/>
        <dbReference type="ChEBI" id="CHEBI:30616"/>
        <dbReference type="ChEBI" id="CHEBI:47013"/>
        <dbReference type="ChEBI" id="CHEBI:78346"/>
        <dbReference type="ChEBI" id="CHEBI:456216"/>
        <dbReference type="EC" id="2.7.1.15"/>
    </reaction>
</comment>
<evidence type="ECO:0000256" key="6">
    <source>
        <dbReference type="ARBA" id="ARBA00022741"/>
    </source>
</evidence>
<dbReference type="GO" id="GO:0046872">
    <property type="term" value="F:metal ion binding"/>
    <property type="evidence" value="ECO:0007669"/>
    <property type="project" value="UniProtKB-KW"/>
</dbReference>
<organism evidence="14 15">
    <name type="scientific">Ligilactobacillus ceti DSM 22408</name>
    <dbReference type="NCBI Taxonomy" id="1122146"/>
    <lineage>
        <taxon>Bacteria</taxon>
        <taxon>Bacillati</taxon>
        <taxon>Bacillota</taxon>
        <taxon>Bacilli</taxon>
        <taxon>Lactobacillales</taxon>
        <taxon>Lactobacillaceae</taxon>
        <taxon>Ligilactobacillus</taxon>
    </lineage>
</organism>
<dbReference type="PRINTS" id="PR00990">
    <property type="entry name" value="RIBOKINASE"/>
</dbReference>
<dbReference type="Pfam" id="PF00294">
    <property type="entry name" value="PfkB"/>
    <property type="match status" value="1"/>
</dbReference>
<dbReference type="GO" id="GO:0004747">
    <property type="term" value="F:ribokinase activity"/>
    <property type="evidence" value="ECO:0007669"/>
    <property type="project" value="UniProtKB-UniRule"/>
</dbReference>
<dbReference type="PANTHER" id="PTHR10584">
    <property type="entry name" value="SUGAR KINASE"/>
    <property type="match status" value="1"/>
</dbReference>
<comment type="pathway">
    <text evidence="12">Carbohydrate metabolism; D-ribose degradation; D-ribose 5-phosphate from beta-D-ribopyranose: step 2/2.</text>
</comment>
<dbReference type="Proteomes" id="UP000051500">
    <property type="component" value="Unassembled WGS sequence"/>
</dbReference>
<keyword evidence="10 12" id="KW-0630">Potassium</keyword>
<feature type="active site" description="Proton acceptor" evidence="12">
    <location>
        <position position="263"/>
    </location>
</feature>
<evidence type="ECO:0000259" key="13">
    <source>
        <dbReference type="Pfam" id="PF00294"/>
    </source>
</evidence>
<evidence type="ECO:0000256" key="8">
    <source>
        <dbReference type="ARBA" id="ARBA00022840"/>
    </source>
</evidence>
<feature type="binding site" evidence="12">
    <location>
        <position position="297"/>
    </location>
    <ligand>
        <name>K(+)</name>
        <dbReference type="ChEBI" id="CHEBI:29103"/>
    </ligand>
</feature>
<comment type="cofactor">
    <cofactor evidence="12">
        <name>Mg(2+)</name>
        <dbReference type="ChEBI" id="CHEBI:18420"/>
    </cofactor>
    <text evidence="12">Requires a divalent cation, most likely magnesium in vivo, as an electrophilic catalyst to aid phosphoryl group transfer. It is the chelate of the metal and the nucleotide that is the actual substrate.</text>
</comment>
<comment type="activity regulation">
    <text evidence="12">Activated by a monovalent cation that binds near, but not in, the active site. The most likely occupant of the site in vivo is potassium. Ion binding induces a conformational change that may alter substrate affinity.</text>
</comment>
<keyword evidence="8 12" id="KW-0067">ATP-binding</keyword>
<evidence type="ECO:0000256" key="2">
    <source>
        <dbReference type="ARBA" id="ARBA00012035"/>
    </source>
</evidence>
<comment type="similarity">
    <text evidence="1">Belongs to the carbohydrate kinase pfkB family.</text>
</comment>
<feature type="binding site" evidence="12">
    <location>
        <position position="257"/>
    </location>
    <ligand>
        <name>K(+)</name>
        <dbReference type="ChEBI" id="CHEBI:29103"/>
    </ligand>
</feature>
<dbReference type="STRING" id="1122146.IV53_GL000052"/>
<dbReference type="SUPFAM" id="SSF53613">
    <property type="entry name" value="Ribokinase-like"/>
    <property type="match status" value="1"/>
</dbReference>
<dbReference type="PATRIC" id="fig|1122146.4.peg.54"/>
<dbReference type="InterPro" id="IPR011611">
    <property type="entry name" value="PfkB_dom"/>
</dbReference>
<feature type="binding site" evidence="12">
    <location>
        <position position="151"/>
    </location>
    <ligand>
        <name>substrate</name>
    </ligand>
</feature>
<feature type="binding site" evidence="12">
    <location>
        <position position="259"/>
    </location>
    <ligand>
        <name>K(+)</name>
        <dbReference type="ChEBI" id="CHEBI:29103"/>
    </ligand>
</feature>
<dbReference type="HAMAP" id="MF_01987">
    <property type="entry name" value="Ribokinase"/>
    <property type="match status" value="1"/>
</dbReference>
<evidence type="ECO:0000256" key="5">
    <source>
        <dbReference type="ARBA" id="ARBA00022723"/>
    </source>
</evidence>